<dbReference type="EMBL" id="JANIEN010000002">
    <property type="protein sequence ID" value="MDT3451849.1"/>
    <property type="molecule type" value="Genomic_DNA"/>
</dbReference>
<dbReference type="NCBIfam" id="TIGR00385">
    <property type="entry name" value="dsbE"/>
    <property type="match status" value="1"/>
</dbReference>
<dbReference type="PANTHER" id="PTHR42852">
    <property type="entry name" value="THIOL:DISULFIDE INTERCHANGE PROTEIN DSBE"/>
    <property type="match status" value="1"/>
</dbReference>
<reference evidence="9 10" key="1">
    <citation type="journal article" date="2018" name="Front. Microbiol.">
        <title>Genetic and Phylogenetic Characteristics of Pasteurella multocida Isolates From Different Host Species.</title>
        <authorList>
            <person name="Peng Z."/>
            <person name="Liang W."/>
            <person name="Wang F."/>
            <person name="Xu Z."/>
            <person name="Xie Z."/>
            <person name="Lian Z."/>
            <person name="Hua L."/>
            <person name="Zhou R."/>
            <person name="Chen H."/>
            <person name="Wu B."/>
        </authorList>
    </citation>
    <scope>NUCLEOTIDE SEQUENCE [LARGE SCALE GENOMIC DNA]</scope>
    <source>
        <strain evidence="9 10">HNA06</strain>
    </source>
</reference>
<dbReference type="GO" id="GO:0015036">
    <property type="term" value="F:disulfide oxidoreductase activity"/>
    <property type="evidence" value="ECO:0007669"/>
    <property type="project" value="InterPro"/>
</dbReference>
<dbReference type="Proteomes" id="UP001145481">
    <property type="component" value="Unassembled WGS sequence"/>
</dbReference>
<dbReference type="EMBL" id="PPVL01000001">
    <property type="protein sequence ID" value="NNI77901.1"/>
    <property type="molecule type" value="Genomic_DNA"/>
</dbReference>
<dbReference type="GO" id="GO:0005886">
    <property type="term" value="C:plasma membrane"/>
    <property type="evidence" value="ECO:0007669"/>
    <property type="project" value="UniProtKB-SubCell"/>
</dbReference>
<evidence type="ECO:0000256" key="3">
    <source>
        <dbReference type="ARBA" id="ARBA00022748"/>
    </source>
</evidence>
<evidence type="ECO:0000259" key="6">
    <source>
        <dbReference type="PROSITE" id="PS51352"/>
    </source>
</evidence>
<dbReference type="GO" id="GO:0030288">
    <property type="term" value="C:outer membrane-bounded periplasmic space"/>
    <property type="evidence" value="ECO:0007669"/>
    <property type="project" value="InterPro"/>
</dbReference>
<comment type="caution">
    <text evidence="7">The sequence shown here is derived from an EMBL/GenBank/DDBJ whole genome shotgun (WGS) entry which is preliminary data.</text>
</comment>
<keyword evidence="5" id="KW-0676">Redox-active center</keyword>
<dbReference type="PANTHER" id="PTHR42852:SF6">
    <property type="entry name" value="THIOL:DISULFIDE INTERCHANGE PROTEIN DSBE"/>
    <property type="match status" value="1"/>
</dbReference>
<dbReference type="InterPro" id="IPR013740">
    <property type="entry name" value="Redoxin"/>
</dbReference>
<dbReference type="InterPro" id="IPR013766">
    <property type="entry name" value="Thioredoxin_domain"/>
</dbReference>
<sequence length="181" mass="20646">MNKKLYFPLILFLILVFAFAVQLLRNAQGDDPKALESALIGKPVPLRTLQDLFEEKQYGIDIFQQGKPILLNVWATWCPTCYAEHQYLNKLAQQGVTIIGIDYKDKSAQAIKWLKDLGNPYQIVLKDEKGSNGLDLGVYGAPETFVIDGQGIIHYRHAGDLNQKVWDEKIQPIYQKLVERK</sequence>
<dbReference type="Gene3D" id="3.40.30.10">
    <property type="entry name" value="Glutaredoxin"/>
    <property type="match status" value="1"/>
</dbReference>
<organism evidence="7 11">
    <name type="scientific">Pasteurella multocida</name>
    <dbReference type="NCBI Taxonomy" id="747"/>
    <lineage>
        <taxon>Bacteria</taxon>
        <taxon>Pseudomonadati</taxon>
        <taxon>Pseudomonadota</taxon>
        <taxon>Gammaproteobacteria</taxon>
        <taxon>Pasteurellales</taxon>
        <taxon>Pasteurellaceae</taxon>
        <taxon>Pasteurella</taxon>
    </lineage>
</organism>
<feature type="domain" description="Thioredoxin" evidence="6">
    <location>
        <begin position="38"/>
        <end position="175"/>
    </location>
</feature>
<keyword evidence="3" id="KW-0201">Cytochrome c-type biogenesis</keyword>
<dbReference type="AlphaFoldDB" id="A0A1E3XLP8"/>
<dbReference type="InterPro" id="IPR004799">
    <property type="entry name" value="Periplasmic_diS_OxRdtase_DsbE"/>
</dbReference>
<dbReference type="RefSeq" id="WP_005751004.1">
    <property type="nucleotide sequence ID" value="NZ_CP017961.1"/>
</dbReference>
<keyword evidence="4" id="KW-1015">Disulfide bond</keyword>
<evidence type="ECO:0000256" key="2">
    <source>
        <dbReference type="ARBA" id="ARBA00007758"/>
    </source>
</evidence>
<dbReference type="GO" id="GO:0017004">
    <property type="term" value="P:cytochrome complex assembly"/>
    <property type="evidence" value="ECO:0007669"/>
    <property type="project" value="UniProtKB-KW"/>
</dbReference>
<dbReference type="InterPro" id="IPR050553">
    <property type="entry name" value="Thioredoxin_ResA/DsbE_sf"/>
</dbReference>
<dbReference type="PROSITE" id="PS00194">
    <property type="entry name" value="THIOREDOXIN_1"/>
    <property type="match status" value="1"/>
</dbReference>
<name>A0A1E3XLP8_PASMD</name>
<comment type="similarity">
    <text evidence="2">Belongs to the thioredoxin family. DsbE subfamily.</text>
</comment>
<evidence type="ECO:0000256" key="4">
    <source>
        <dbReference type="ARBA" id="ARBA00023157"/>
    </source>
</evidence>
<evidence type="ECO:0000256" key="5">
    <source>
        <dbReference type="ARBA" id="ARBA00023284"/>
    </source>
</evidence>
<proteinExistence type="inferred from homology"/>
<protein>
    <submittedName>
        <fullName evidence="7">DsbE family thiol:disulfide interchange protein</fullName>
    </submittedName>
    <submittedName>
        <fullName evidence="9">Thiol:disulfide interchange protein DsbE</fullName>
    </submittedName>
</protein>
<gene>
    <name evidence="9" type="ORF">C2800_00410</name>
    <name evidence="7" type="ORF">NM948_06355</name>
    <name evidence="8" type="ORF">NQF69_03560</name>
</gene>
<dbReference type="InterPro" id="IPR036249">
    <property type="entry name" value="Thioredoxin-like_sf"/>
</dbReference>
<comment type="subcellular location">
    <subcellularLocation>
        <location evidence="1">Cell inner membrane</location>
        <topology evidence="1">Single-pass membrane protein</topology>
        <orientation evidence="1">Periplasmic side</orientation>
    </subcellularLocation>
</comment>
<dbReference type="Pfam" id="PF08534">
    <property type="entry name" value="Redoxin"/>
    <property type="match status" value="1"/>
</dbReference>
<evidence type="ECO:0000313" key="11">
    <source>
        <dbReference type="Proteomes" id="UP001145481"/>
    </source>
</evidence>
<dbReference type="InterPro" id="IPR017937">
    <property type="entry name" value="Thioredoxin_CS"/>
</dbReference>
<accession>A0A1E3XLP8</accession>
<dbReference type="Proteomes" id="UP000540079">
    <property type="component" value="Unassembled WGS sequence"/>
</dbReference>
<reference evidence="7" key="2">
    <citation type="submission" date="2022-07" db="EMBL/GenBank/DDBJ databases">
        <title>Genome-based characterization of novel serogroup A variants of Pasteurella multocida.</title>
        <authorList>
            <person name="Prajapati A."/>
            <person name="Yogisharadhya R."/>
            <person name="Mohanty N."/>
            <person name="Chanda M."/>
            <person name="Mendem S.K."/>
            <person name="Siddaramappa S."/>
            <person name="Shivachandra S.B."/>
        </authorList>
    </citation>
    <scope>NUCLEOTIDE SEQUENCE</scope>
    <source>
        <strain evidence="7">NIVEDIPm19</strain>
    </source>
</reference>
<dbReference type="CDD" id="cd03010">
    <property type="entry name" value="TlpA_like_DsbE"/>
    <property type="match status" value="1"/>
</dbReference>
<dbReference type="Proteomes" id="UP001182304">
    <property type="component" value="Unassembled WGS sequence"/>
</dbReference>
<evidence type="ECO:0000313" key="8">
    <source>
        <dbReference type="EMBL" id="MDT3451849.1"/>
    </source>
</evidence>
<dbReference type="EMBL" id="JANJHC010000011">
    <property type="protein sequence ID" value="MDA5623167.1"/>
    <property type="molecule type" value="Genomic_DNA"/>
</dbReference>
<reference evidence="8" key="3">
    <citation type="submission" date="2022-07" db="EMBL/GenBank/DDBJ databases">
        <title>Sequence of Pasteurella multocoda 17BRD-035.</title>
        <authorList>
            <person name="Roy Chowdhury P."/>
            <person name="Alhamami T."/>
            <person name="Trott D.J."/>
            <person name="Djordvevic S.P."/>
        </authorList>
    </citation>
    <scope>NUCLEOTIDE SEQUENCE</scope>
    <source>
        <strain evidence="8">17BRD-035</strain>
    </source>
</reference>
<dbReference type="SUPFAM" id="SSF52833">
    <property type="entry name" value="Thioredoxin-like"/>
    <property type="match status" value="1"/>
</dbReference>
<dbReference type="PROSITE" id="PS51352">
    <property type="entry name" value="THIOREDOXIN_2"/>
    <property type="match status" value="1"/>
</dbReference>
<evidence type="ECO:0000313" key="10">
    <source>
        <dbReference type="Proteomes" id="UP000540079"/>
    </source>
</evidence>
<evidence type="ECO:0000256" key="1">
    <source>
        <dbReference type="ARBA" id="ARBA00004383"/>
    </source>
</evidence>
<evidence type="ECO:0000313" key="7">
    <source>
        <dbReference type="EMBL" id="MDA5623167.1"/>
    </source>
</evidence>
<evidence type="ECO:0000313" key="9">
    <source>
        <dbReference type="EMBL" id="NNI77901.1"/>
    </source>
</evidence>